<dbReference type="AlphaFoldDB" id="A0A834J2T2"/>
<feature type="compositionally biased region" description="Polar residues" evidence="4">
    <location>
        <begin position="1"/>
        <end position="18"/>
    </location>
</feature>
<evidence type="ECO:0000256" key="3">
    <source>
        <dbReference type="ARBA" id="ARBA00022801"/>
    </source>
</evidence>
<gene>
    <name evidence="7" type="ORF">HZH66_014115</name>
</gene>
<keyword evidence="5" id="KW-0812">Transmembrane</keyword>
<dbReference type="SMART" id="SM01179">
    <property type="entry name" value="DUF862"/>
    <property type="match status" value="1"/>
</dbReference>
<dbReference type="Proteomes" id="UP000614350">
    <property type="component" value="Unassembled WGS sequence"/>
</dbReference>
<accession>A0A834J2T2</accession>
<feature type="domain" description="PPPDE" evidence="6">
    <location>
        <begin position="194"/>
        <end position="338"/>
    </location>
</feature>
<sequence length="364" mass="41163">MSITPEVSSRDTLNSITPSEDRSRTGRYVAGGAALGVTLLALHHALLRGTSSIAGICVPAIIMACYIIWVLYSARRDRRKALRIATAMQLTEVINEPARSTEAVRKNATNDVDEPDGNFTEKNSHENPAFLKENYVFKSLLSQVYWNVDSPAVHRFKYKYPMMFSSGLGCNLSFPSCLGYPRDSEELIPKMAREPIILNVYDMYWINEYTTPIGLGVFHSGVEIYGTEYAYGGHPKPKSGIFEITPRVAEELGEQFRYRQSVHIGYTDFTEEDVTRIINELGKDFRGDRYHLMNKNCNHFSSQFTLILCGQEIPGWVNRLAYFSSCVPFLQRCLPKEWLTPDALQHSLNQVSHHESTPPSDTSL</sequence>
<feature type="region of interest" description="Disordered" evidence="4">
    <location>
        <begin position="101"/>
        <end position="125"/>
    </location>
</feature>
<comment type="caution">
    <text evidence="7">The sequence shown here is derived from an EMBL/GenBank/DDBJ whole genome shotgun (WGS) entry which is preliminary data.</text>
</comment>
<feature type="transmembrane region" description="Helical" evidence="5">
    <location>
        <begin position="28"/>
        <end position="47"/>
    </location>
</feature>
<keyword evidence="5" id="KW-0472">Membrane</keyword>
<dbReference type="PROSITE" id="PS51858">
    <property type="entry name" value="PPPDE"/>
    <property type="match status" value="1"/>
</dbReference>
<dbReference type="PANTHER" id="PTHR12378:SF80">
    <property type="entry name" value="IP06716P-RELATED"/>
    <property type="match status" value="1"/>
</dbReference>
<evidence type="ECO:0000313" key="8">
    <source>
        <dbReference type="Proteomes" id="UP000614350"/>
    </source>
</evidence>
<keyword evidence="3" id="KW-0378">Hydrolase</keyword>
<dbReference type="Gene3D" id="3.90.1720.30">
    <property type="entry name" value="PPPDE domains"/>
    <property type="match status" value="1"/>
</dbReference>
<keyword evidence="2" id="KW-0645">Protease</keyword>
<feature type="transmembrane region" description="Helical" evidence="5">
    <location>
        <begin position="53"/>
        <end position="74"/>
    </location>
</feature>
<protein>
    <recommendedName>
        <fullName evidence="6">PPPDE domain-containing protein</fullName>
    </recommendedName>
</protein>
<evidence type="ECO:0000256" key="2">
    <source>
        <dbReference type="ARBA" id="ARBA00022670"/>
    </source>
</evidence>
<evidence type="ECO:0000256" key="4">
    <source>
        <dbReference type="SAM" id="MobiDB-lite"/>
    </source>
</evidence>
<dbReference type="InterPro" id="IPR008580">
    <property type="entry name" value="PPPDE_dom"/>
</dbReference>
<keyword evidence="8" id="KW-1185">Reference proteome</keyword>
<dbReference type="PANTHER" id="PTHR12378">
    <property type="entry name" value="DESUMOYLATING ISOPEPTIDASE"/>
    <property type="match status" value="1"/>
</dbReference>
<dbReference type="EMBL" id="JACSEA010000021">
    <property type="protein sequence ID" value="KAF7380739.1"/>
    <property type="molecule type" value="Genomic_DNA"/>
</dbReference>
<dbReference type="InterPro" id="IPR042266">
    <property type="entry name" value="PPPDE_sf"/>
</dbReference>
<evidence type="ECO:0000256" key="5">
    <source>
        <dbReference type="SAM" id="Phobius"/>
    </source>
</evidence>
<organism evidence="7 8">
    <name type="scientific">Vespula vulgaris</name>
    <name type="common">Yellow jacket</name>
    <name type="synonym">Wasp</name>
    <dbReference type="NCBI Taxonomy" id="7454"/>
    <lineage>
        <taxon>Eukaryota</taxon>
        <taxon>Metazoa</taxon>
        <taxon>Ecdysozoa</taxon>
        <taxon>Arthropoda</taxon>
        <taxon>Hexapoda</taxon>
        <taxon>Insecta</taxon>
        <taxon>Pterygota</taxon>
        <taxon>Neoptera</taxon>
        <taxon>Endopterygota</taxon>
        <taxon>Hymenoptera</taxon>
        <taxon>Apocrita</taxon>
        <taxon>Aculeata</taxon>
        <taxon>Vespoidea</taxon>
        <taxon>Vespidae</taxon>
        <taxon>Vespinae</taxon>
        <taxon>Vespula</taxon>
    </lineage>
</organism>
<dbReference type="Pfam" id="PF05903">
    <property type="entry name" value="Peptidase_C97"/>
    <property type="match status" value="1"/>
</dbReference>
<dbReference type="GO" id="GO:0016579">
    <property type="term" value="P:protein deubiquitination"/>
    <property type="evidence" value="ECO:0007669"/>
    <property type="project" value="TreeGrafter"/>
</dbReference>
<proteinExistence type="inferred from homology"/>
<keyword evidence="5" id="KW-1133">Transmembrane helix</keyword>
<evidence type="ECO:0000313" key="7">
    <source>
        <dbReference type="EMBL" id="KAF7380739.1"/>
    </source>
</evidence>
<comment type="similarity">
    <text evidence="1">Belongs to the DeSI family.</text>
</comment>
<dbReference type="GO" id="GO:0006508">
    <property type="term" value="P:proteolysis"/>
    <property type="evidence" value="ECO:0007669"/>
    <property type="project" value="UniProtKB-KW"/>
</dbReference>
<dbReference type="GO" id="GO:0101005">
    <property type="term" value="F:deubiquitinase activity"/>
    <property type="evidence" value="ECO:0007669"/>
    <property type="project" value="TreeGrafter"/>
</dbReference>
<evidence type="ECO:0000259" key="6">
    <source>
        <dbReference type="PROSITE" id="PS51858"/>
    </source>
</evidence>
<evidence type="ECO:0000256" key="1">
    <source>
        <dbReference type="ARBA" id="ARBA00008140"/>
    </source>
</evidence>
<name>A0A834J2T2_VESVU</name>
<reference evidence="7" key="1">
    <citation type="journal article" date="2020" name="G3 (Bethesda)">
        <title>High-Quality Assemblies for Three Invasive Social Wasps from the &lt;i&gt;Vespula&lt;/i&gt; Genus.</title>
        <authorList>
            <person name="Harrop T.W.R."/>
            <person name="Guhlin J."/>
            <person name="McLaughlin G.M."/>
            <person name="Permina E."/>
            <person name="Stockwell P."/>
            <person name="Gilligan J."/>
            <person name="Le Lec M.F."/>
            <person name="Gruber M.A.M."/>
            <person name="Quinn O."/>
            <person name="Lovegrove M."/>
            <person name="Duncan E.J."/>
            <person name="Remnant E.J."/>
            <person name="Van Eeckhoven J."/>
            <person name="Graham B."/>
            <person name="Knapp R.A."/>
            <person name="Langford K.W."/>
            <person name="Kronenberg Z."/>
            <person name="Press M.O."/>
            <person name="Eacker S.M."/>
            <person name="Wilson-Rankin E.E."/>
            <person name="Purcell J."/>
            <person name="Lester P.J."/>
            <person name="Dearden P.K."/>
        </authorList>
    </citation>
    <scope>NUCLEOTIDE SEQUENCE</scope>
    <source>
        <strain evidence="7">Marl-1</strain>
    </source>
</reference>
<feature type="region of interest" description="Disordered" evidence="4">
    <location>
        <begin position="1"/>
        <end position="24"/>
    </location>
</feature>